<keyword evidence="3" id="KW-1185">Reference proteome</keyword>
<name>A0ABY2KMD5_9RHOB</name>
<dbReference type="InterPro" id="IPR002187">
    <property type="entry name" value="N-reg_PII"/>
</dbReference>
<dbReference type="EMBL" id="RPEM01000004">
    <property type="protein sequence ID" value="TGD43748.1"/>
    <property type="molecule type" value="Genomic_DNA"/>
</dbReference>
<evidence type="ECO:0000313" key="2">
    <source>
        <dbReference type="EMBL" id="TGD43748.1"/>
    </source>
</evidence>
<dbReference type="InterPro" id="IPR011322">
    <property type="entry name" value="N-reg_PII-like_a/b"/>
</dbReference>
<evidence type="ECO:0000256" key="1">
    <source>
        <dbReference type="ARBA" id="ARBA00015681"/>
    </source>
</evidence>
<dbReference type="InterPro" id="IPR015867">
    <property type="entry name" value="N-reg_PII/ATP_PRibTrfase_C"/>
</dbReference>
<accession>A0ABY2KMD5</accession>
<proteinExistence type="predicted"/>
<dbReference type="RefSeq" id="WP_135429733.1">
    <property type="nucleotide sequence ID" value="NZ_RPEM01000004.1"/>
</dbReference>
<organism evidence="2 3">
    <name type="scientific">Pseudotabrizicola sediminis</name>
    <dbReference type="NCBI Taxonomy" id="2486418"/>
    <lineage>
        <taxon>Bacteria</taxon>
        <taxon>Pseudomonadati</taxon>
        <taxon>Pseudomonadota</taxon>
        <taxon>Alphaproteobacteria</taxon>
        <taxon>Rhodobacterales</taxon>
        <taxon>Paracoccaceae</taxon>
        <taxon>Pseudotabrizicola</taxon>
    </lineage>
</organism>
<protein>
    <recommendedName>
        <fullName evidence="1">Nitrogen regulatory protein P-II</fullName>
    </recommendedName>
</protein>
<dbReference type="Pfam" id="PF00543">
    <property type="entry name" value="P-II"/>
    <property type="match status" value="1"/>
</dbReference>
<gene>
    <name evidence="2" type="ORF">EEB11_07085</name>
</gene>
<evidence type="ECO:0000313" key="3">
    <source>
        <dbReference type="Proteomes" id="UP000297741"/>
    </source>
</evidence>
<dbReference type="Proteomes" id="UP000297741">
    <property type="component" value="Unassembled WGS sequence"/>
</dbReference>
<reference evidence="2 3" key="1">
    <citation type="submission" date="2018-11" db="EMBL/GenBank/DDBJ databases">
        <title>Tabrizicola sp. isolated from sediment of alpine lake.</title>
        <authorList>
            <person name="Liu Z."/>
        </authorList>
    </citation>
    <scope>NUCLEOTIDE SEQUENCE [LARGE SCALE GENOMIC DNA]</scope>
    <source>
        <strain evidence="2 3">DRYC-M-16</strain>
    </source>
</reference>
<dbReference type="SUPFAM" id="SSF54913">
    <property type="entry name" value="GlnB-like"/>
    <property type="match status" value="1"/>
</dbReference>
<comment type="caution">
    <text evidence="2">The sequence shown here is derived from an EMBL/GenBank/DDBJ whole genome shotgun (WGS) entry which is preliminary data.</text>
</comment>
<sequence>MQTHAAKRVEIIIEAPMQGRLTDALTRAGVTGYTVLPVLGGSGRSGEWTREGQVGRGGMVAVVCLIRPERLGNLLDAAFTVVERHIGVVSVSDCEVLRAERF</sequence>
<dbReference type="Gene3D" id="3.30.70.120">
    <property type="match status" value="1"/>
</dbReference>